<evidence type="ECO:0000313" key="4">
    <source>
        <dbReference type="Proteomes" id="UP000601435"/>
    </source>
</evidence>
<evidence type="ECO:0000313" key="3">
    <source>
        <dbReference type="EMBL" id="CAE7230636.1"/>
    </source>
</evidence>
<proteinExistence type="predicted"/>
<dbReference type="AlphaFoldDB" id="A0A812KV61"/>
<keyword evidence="1" id="KW-0175">Coiled coil</keyword>
<dbReference type="EMBL" id="CAJNJA010007920">
    <property type="protein sequence ID" value="CAE7230636.1"/>
    <property type="molecule type" value="Genomic_DNA"/>
</dbReference>
<accession>A0A812KV61</accession>
<organism evidence="3 4">
    <name type="scientific">Symbiodinium necroappetens</name>
    <dbReference type="NCBI Taxonomy" id="1628268"/>
    <lineage>
        <taxon>Eukaryota</taxon>
        <taxon>Sar</taxon>
        <taxon>Alveolata</taxon>
        <taxon>Dinophyceae</taxon>
        <taxon>Suessiales</taxon>
        <taxon>Symbiodiniaceae</taxon>
        <taxon>Symbiodinium</taxon>
    </lineage>
</organism>
<protein>
    <submittedName>
        <fullName evidence="3">FAM186A protein</fullName>
    </submittedName>
</protein>
<feature type="region of interest" description="Disordered" evidence="2">
    <location>
        <begin position="201"/>
        <end position="231"/>
    </location>
</feature>
<name>A0A812KV61_9DINO</name>
<evidence type="ECO:0000256" key="2">
    <source>
        <dbReference type="SAM" id="MobiDB-lite"/>
    </source>
</evidence>
<dbReference type="OrthoDB" id="463283at2759"/>
<gene>
    <name evidence="3" type="primary">FAM186A</name>
    <name evidence="3" type="ORF">SNEC2469_LOCUS3541</name>
</gene>
<dbReference type="Proteomes" id="UP000601435">
    <property type="component" value="Unassembled WGS sequence"/>
</dbReference>
<comment type="caution">
    <text evidence="3">The sequence shown here is derived from an EMBL/GenBank/DDBJ whole genome shotgun (WGS) entry which is preliminary data.</text>
</comment>
<reference evidence="3" key="1">
    <citation type="submission" date="2021-02" db="EMBL/GenBank/DDBJ databases">
        <authorList>
            <person name="Dougan E. K."/>
            <person name="Rhodes N."/>
            <person name="Thang M."/>
            <person name="Chan C."/>
        </authorList>
    </citation>
    <scope>NUCLEOTIDE SEQUENCE</scope>
</reference>
<evidence type="ECO:0000256" key="1">
    <source>
        <dbReference type="SAM" id="Coils"/>
    </source>
</evidence>
<keyword evidence="4" id="KW-1185">Reference proteome</keyword>
<feature type="coiled-coil region" evidence="1">
    <location>
        <begin position="136"/>
        <end position="163"/>
    </location>
</feature>
<sequence length="482" mass="53954">MKVQKHVKHLEATEKNRQWVTKQQMADNSFAWAATKGLLRTNEVHKMEEAKLVIEDEDAYMLEDDVPTPETDSISHKPAEGVMSKSKCVFPTVQKNDSPLTVLPSFLSVLAKKIENGCLEQEKLKKMENPRADEIANHLQSLLDKLNSDYKKLTDKEAEAITDGDGTKTTLLKEEIMALFVQCTKTDVILNNYIARGKSFKPSSSNLGRSGGLQSHAGADSPSEGSDSYSEDDLADALMMDMERGADAKSVVRPATIASKRMKKLGVVDPEMERLARLGHGKYHNASRALHGFVHREGKTLPIPISTTPLTIRKKRGGCIDVSYPILRLTDWLKYILGEAGGQFVLAGHHVWDTSYQDVFKRFWERYQSADPQHVVYSQKNEQQRSQTIPICIHGDEGRGLAKVPVLITNFQCVVPYLGEDRLNTHGQSLCTRLLHSILPASSYAPNDKSIDGIHAAISEELTELFETGVRVQVARCYFKYW</sequence>